<feature type="compositionally biased region" description="Polar residues" evidence="4">
    <location>
        <begin position="934"/>
        <end position="943"/>
    </location>
</feature>
<dbReference type="InterPro" id="IPR020590">
    <property type="entry name" value="Guanylate_kinase_CS"/>
</dbReference>
<gene>
    <name evidence="8" type="ORF">F7725_001225</name>
</gene>
<dbReference type="SMART" id="SM00072">
    <property type="entry name" value="GuKc"/>
    <property type="match status" value="1"/>
</dbReference>
<feature type="compositionally biased region" description="Basic residues" evidence="4">
    <location>
        <begin position="279"/>
        <end position="298"/>
    </location>
</feature>
<dbReference type="FunFam" id="2.20.70.10:FF:000034">
    <property type="entry name" value="syntaxin-binding protein 4 isoform X1"/>
    <property type="match status" value="1"/>
</dbReference>
<accession>A0A7J5ZH46</accession>
<feature type="region of interest" description="Disordered" evidence="4">
    <location>
        <begin position="237"/>
        <end position="310"/>
    </location>
</feature>
<dbReference type="InterPro" id="IPR001478">
    <property type="entry name" value="PDZ"/>
</dbReference>
<feature type="region of interest" description="Disordered" evidence="4">
    <location>
        <begin position="907"/>
        <end position="1104"/>
    </location>
</feature>
<evidence type="ECO:0000256" key="4">
    <source>
        <dbReference type="SAM" id="MobiDB-lite"/>
    </source>
</evidence>
<protein>
    <recommendedName>
        <fullName evidence="10">Membrane-associated guanylate kinase, WW and PDZ domain-containing protein 3-like</fullName>
    </recommendedName>
</protein>
<keyword evidence="3" id="KW-0472">Membrane</keyword>
<dbReference type="Pfam" id="PF00595">
    <property type="entry name" value="PDZ"/>
    <property type="match status" value="2"/>
</dbReference>
<dbReference type="GO" id="GO:0005737">
    <property type="term" value="C:cytoplasm"/>
    <property type="evidence" value="ECO:0007669"/>
    <property type="project" value="TreeGrafter"/>
</dbReference>
<evidence type="ECO:0000259" key="6">
    <source>
        <dbReference type="PROSITE" id="PS50052"/>
    </source>
</evidence>
<evidence type="ECO:0000313" key="9">
    <source>
        <dbReference type="Proteomes" id="UP000518266"/>
    </source>
</evidence>
<keyword evidence="2" id="KW-0677">Repeat</keyword>
<feature type="compositionally biased region" description="Acidic residues" evidence="4">
    <location>
        <begin position="987"/>
        <end position="1002"/>
    </location>
</feature>
<dbReference type="GO" id="GO:0005911">
    <property type="term" value="C:cell-cell junction"/>
    <property type="evidence" value="ECO:0007669"/>
    <property type="project" value="TreeGrafter"/>
</dbReference>
<dbReference type="PROSITE" id="PS50052">
    <property type="entry name" value="GUANYLATE_KINASE_2"/>
    <property type="match status" value="1"/>
</dbReference>
<dbReference type="CDD" id="cd00201">
    <property type="entry name" value="WW"/>
    <property type="match status" value="1"/>
</dbReference>
<dbReference type="OrthoDB" id="66881at2759"/>
<organism evidence="8 9">
    <name type="scientific">Dissostichus mawsoni</name>
    <name type="common">Antarctic cod</name>
    <dbReference type="NCBI Taxonomy" id="36200"/>
    <lineage>
        <taxon>Eukaryota</taxon>
        <taxon>Metazoa</taxon>
        <taxon>Chordata</taxon>
        <taxon>Craniata</taxon>
        <taxon>Vertebrata</taxon>
        <taxon>Euteleostomi</taxon>
        <taxon>Actinopterygii</taxon>
        <taxon>Neopterygii</taxon>
        <taxon>Teleostei</taxon>
        <taxon>Neoteleostei</taxon>
        <taxon>Acanthomorphata</taxon>
        <taxon>Eupercaria</taxon>
        <taxon>Perciformes</taxon>
        <taxon>Notothenioidei</taxon>
        <taxon>Nototheniidae</taxon>
        <taxon>Dissostichus</taxon>
    </lineage>
</organism>
<dbReference type="FunFam" id="2.30.42.10:FF:000249">
    <property type="entry name" value="membrane-associated guanylate kinase, WW and PDZ domain-containing protein 1-like isoform X2"/>
    <property type="match status" value="1"/>
</dbReference>
<evidence type="ECO:0008006" key="10">
    <source>
        <dbReference type="Google" id="ProtNLM"/>
    </source>
</evidence>
<dbReference type="InterPro" id="IPR008145">
    <property type="entry name" value="GK/Ca_channel_bsu"/>
</dbReference>
<dbReference type="SUPFAM" id="SSF50156">
    <property type="entry name" value="PDZ domain-like"/>
    <property type="match status" value="5"/>
</dbReference>
<evidence type="ECO:0000259" key="5">
    <source>
        <dbReference type="PROSITE" id="PS50020"/>
    </source>
</evidence>
<feature type="compositionally biased region" description="Basic and acidic residues" evidence="4">
    <location>
        <begin position="710"/>
        <end position="723"/>
    </location>
</feature>
<name>A0A7J5ZH46_DISMA</name>
<dbReference type="SMART" id="SM00456">
    <property type="entry name" value="WW"/>
    <property type="match status" value="1"/>
</dbReference>
<dbReference type="Pfam" id="PF00625">
    <property type="entry name" value="Guanylate_kin"/>
    <property type="match status" value="1"/>
</dbReference>
<dbReference type="SUPFAM" id="SSF52540">
    <property type="entry name" value="P-loop containing nucleoside triphosphate hydrolases"/>
    <property type="match status" value="1"/>
</dbReference>
<feature type="region of interest" description="Disordered" evidence="4">
    <location>
        <begin position="491"/>
        <end position="537"/>
    </location>
</feature>
<evidence type="ECO:0000313" key="8">
    <source>
        <dbReference type="EMBL" id="KAF3860970.1"/>
    </source>
</evidence>
<dbReference type="CDD" id="cd06735">
    <property type="entry name" value="PDZ5_MAGI-1_3-like"/>
    <property type="match status" value="1"/>
</dbReference>
<feature type="domain" description="PDZ" evidence="7">
    <location>
        <begin position="822"/>
        <end position="904"/>
    </location>
</feature>
<feature type="domain" description="Guanylate kinase-like" evidence="6">
    <location>
        <begin position="126"/>
        <end position="203"/>
    </location>
</feature>
<comment type="subcellular location">
    <subcellularLocation>
        <location evidence="1">Membrane</location>
        <topology evidence="1">Peripheral membrane protein</topology>
    </subcellularLocation>
</comment>
<dbReference type="PROSITE" id="PS50106">
    <property type="entry name" value="PDZ"/>
    <property type="match status" value="3"/>
</dbReference>
<dbReference type="PROSITE" id="PS50020">
    <property type="entry name" value="WW_DOMAIN_2"/>
    <property type="match status" value="1"/>
</dbReference>
<dbReference type="Proteomes" id="UP000518266">
    <property type="component" value="Unassembled WGS sequence"/>
</dbReference>
<feature type="region of interest" description="Disordered" evidence="4">
    <location>
        <begin position="413"/>
        <end position="449"/>
    </location>
</feature>
<dbReference type="InterPro" id="IPR027417">
    <property type="entry name" value="P-loop_NTPase"/>
</dbReference>
<feature type="region of interest" description="Disordered" evidence="4">
    <location>
        <begin position="695"/>
        <end position="723"/>
    </location>
</feature>
<feature type="compositionally biased region" description="Basic and acidic residues" evidence="4">
    <location>
        <begin position="956"/>
        <end position="970"/>
    </location>
</feature>
<dbReference type="SUPFAM" id="SSF51045">
    <property type="entry name" value="WW domain"/>
    <property type="match status" value="1"/>
</dbReference>
<feature type="compositionally biased region" description="Gly residues" evidence="4">
    <location>
        <begin position="974"/>
        <end position="983"/>
    </location>
</feature>
<evidence type="ECO:0000256" key="2">
    <source>
        <dbReference type="ARBA" id="ARBA00022737"/>
    </source>
</evidence>
<dbReference type="PROSITE" id="PS00856">
    <property type="entry name" value="GUANYLATE_KINASE_1"/>
    <property type="match status" value="1"/>
</dbReference>
<dbReference type="FunFam" id="3.30.63.10:FF:000003">
    <property type="entry name" value="Membrane-associated guanylate kinase, WW and PDZ domain-containing protein 3 isoform 1"/>
    <property type="match status" value="1"/>
</dbReference>
<dbReference type="Gene3D" id="2.30.42.10">
    <property type="match status" value="4"/>
</dbReference>
<feature type="domain" description="WW" evidence="5">
    <location>
        <begin position="303"/>
        <end position="336"/>
    </location>
</feature>
<feature type="domain" description="PDZ" evidence="7">
    <location>
        <begin position="728"/>
        <end position="788"/>
    </location>
</feature>
<evidence type="ECO:0000259" key="7">
    <source>
        <dbReference type="PROSITE" id="PS50106"/>
    </source>
</evidence>
<reference evidence="8 9" key="1">
    <citation type="submission" date="2020-03" db="EMBL/GenBank/DDBJ databases">
        <title>Dissostichus mawsoni Genome sequencing and assembly.</title>
        <authorList>
            <person name="Park H."/>
        </authorList>
    </citation>
    <scope>NUCLEOTIDE SEQUENCE [LARGE SCALE GENOMIC DNA]</scope>
    <source>
        <strain evidence="8">DM0001</strain>
        <tissue evidence="8">Muscle</tissue>
    </source>
</reference>
<feature type="compositionally biased region" description="Polar residues" evidence="4">
    <location>
        <begin position="515"/>
        <end position="524"/>
    </location>
</feature>
<feature type="compositionally biased region" description="Basic residues" evidence="4">
    <location>
        <begin position="1062"/>
        <end position="1075"/>
    </location>
</feature>
<dbReference type="Pfam" id="PF00397">
    <property type="entry name" value="WW"/>
    <property type="match status" value="1"/>
</dbReference>
<dbReference type="InterPro" id="IPR008144">
    <property type="entry name" value="Guanylate_kin-like_dom"/>
</dbReference>
<feature type="compositionally biased region" description="Basic and acidic residues" evidence="4">
    <location>
        <begin position="1003"/>
        <end position="1031"/>
    </location>
</feature>
<evidence type="ECO:0000256" key="3">
    <source>
        <dbReference type="ARBA" id="ARBA00023136"/>
    </source>
</evidence>
<dbReference type="InterPro" id="IPR036034">
    <property type="entry name" value="PDZ_sf"/>
</dbReference>
<dbReference type="InterPro" id="IPR036020">
    <property type="entry name" value="WW_dom_sf"/>
</dbReference>
<dbReference type="GO" id="GO:0016020">
    <property type="term" value="C:membrane"/>
    <property type="evidence" value="ECO:0007669"/>
    <property type="project" value="UniProtKB-SubCell"/>
</dbReference>
<dbReference type="InterPro" id="IPR001202">
    <property type="entry name" value="WW_dom"/>
</dbReference>
<feature type="compositionally biased region" description="Polar residues" evidence="4">
    <location>
        <begin position="1085"/>
        <end position="1104"/>
    </location>
</feature>
<feature type="compositionally biased region" description="Low complexity" evidence="4">
    <location>
        <begin position="426"/>
        <end position="438"/>
    </location>
</feature>
<dbReference type="SMART" id="SM00228">
    <property type="entry name" value="PDZ"/>
    <property type="match status" value="4"/>
</dbReference>
<evidence type="ECO:0000256" key="1">
    <source>
        <dbReference type="ARBA" id="ARBA00004170"/>
    </source>
</evidence>
<dbReference type="PROSITE" id="PS01159">
    <property type="entry name" value="WW_DOMAIN_1"/>
    <property type="match status" value="1"/>
</dbReference>
<feature type="domain" description="PDZ" evidence="7">
    <location>
        <begin position="551"/>
        <end position="618"/>
    </location>
</feature>
<dbReference type="PANTHER" id="PTHR10316">
    <property type="entry name" value="MEMBRANE ASSOCIATED GUANYLATE KINASE-RELATED"/>
    <property type="match status" value="1"/>
</dbReference>
<dbReference type="PANTHER" id="PTHR10316:SF41">
    <property type="entry name" value="MAGI FAMILY MEMBER, X-LINKED A-RELATED"/>
    <property type="match status" value="1"/>
</dbReference>
<comment type="caution">
    <text evidence="8">The sequence shown here is derived from an EMBL/GenBank/DDBJ whole genome shotgun (WGS) entry which is preliminary data.</text>
</comment>
<dbReference type="AlphaFoldDB" id="A0A7J5ZH46"/>
<sequence length="1104" mass="119741">MMIKRLVALTENLVHRSLGTGSCTRLQIFDVKDYNSQRSVQESFVPLGGGSGELGLAIGGGADYGEFPFVTAAHGGGATVADIILEIGGTPVLGMTLGDVRGVLNSCPHPIRIKTVSPGSSLCKDLRLYLSKCFTPGSTDSQLQQLIRENLYLRAVPCTTRQPRDGEISGVDYNFVSIEEFFSLEESGALLESGKFKGNYYGTPRPVHIGPESPPITYQEHRNLLRNFRTRSKSLSNLEKAVEEGDNSEEDSGLFSRIPAHHPASQPIVGVGGGESGRTGKRNRSRKRERKRKRKRRGGAGSGPLPENWELAFSESGEPYYIDHYSKTTSWLDPRTLNKDTCHFTELPEFTEQPSQLKGYSIHTRLSKGPRGFGFNIVGGSRPREFLQVYSVTPGGPPALSTGLGHTLPSYAQPMTNGLTGPPTPTLSDPPLAAALSPPSRPPPSSTIRAPSLQRATYQLGSNAPKLHQPHHHHPHHLLLLLHTYWSSGSAPSDASDLRRPHPTQRRPILRLQRLSGQSPNPLSELQRKPRVGAPSRGRFPRVGSWWRTVPVALGRSESGGIGFSVTAGGQGGQFAVVRRVWDRRHCPSLQAGDTIVKINGADVQSLSFSQVQRTLQEHTKQGEVVLLVYRGDPPLPTQPGHSFPPSPNFSRLAFPSTGALLGGTPNGPPASALIQSTSFLDSVPVTLTLAAGLTGRRGERRRASPQQRGRSDGAIAKDGRGGVKTVEVELRRRSGEGFGFVIASQEVNGAPSLLSHRFVTVRRGSPAARSGQIQPGDQLETVEGRAVGDSSTVSEGADLDIDSRVMKGSRGRPKEESRFYSVDLDRGPTGFGFSLRGGSEYNMGLYVLGLMEGGPAQRSNKIQVSDQLVEINGDSTSGMTHSQAVEQIRRGGHRIHLVLKKGNGYVPDYGPEEGALSPSSSSHTEEPDVETVTMRTTSLSQQRGGGGGTGGGEGGGERRKTRREGETKRRTGGRVGGGGGLGPPDLDLDVVEEEARMEEEGERSKEEEMRRKSQTVRPKEKLENQREQGKKSRSLPRISAQSWDTLVPQEVEESAEEVKERRRKRSETKSRRGRSPWSRERTGQPATQSILGAQVPHSLSSCR</sequence>
<keyword evidence="9" id="KW-1185">Reference proteome</keyword>
<dbReference type="GO" id="GO:0007165">
    <property type="term" value="P:signal transduction"/>
    <property type="evidence" value="ECO:0007669"/>
    <property type="project" value="TreeGrafter"/>
</dbReference>
<dbReference type="Gene3D" id="2.20.70.10">
    <property type="match status" value="1"/>
</dbReference>
<feature type="compositionally biased region" description="Gly residues" evidence="4">
    <location>
        <begin position="944"/>
        <end position="955"/>
    </location>
</feature>
<dbReference type="EMBL" id="JAAKFY010000002">
    <property type="protein sequence ID" value="KAF3860970.1"/>
    <property type="molecule type" value="Genomic_DNA"/>
</dbReference>
<proteinExistence type="predicted"/>
<dbReference type="Gene3D" id="3.30.63.10">
    <property type="entry name" value="Guanylate Kinase phosphate binding domain"/>
    <property type="match status" value="1"/>
</dbReference>